<dbReference type="EMBL" id="JACJST010000035">
    <property type="protein sequence ID" value="MBD2571056.1"/>
    <property type="molecule type" value="Genomic_DNA"/>
</dbReference>
<organism evidence="1 2">
    <name type="scientific">Anabaena lutea FACHB-196</name>
    <dbReference type="NCBI Taxonomy" id="2692881"/>
    <lineage>
        <taxon>Bacteria</taxon>
        <taxon>Bacillati</taxon>
        <taxon>Cyanobacteriota</taxon>
        <taxon>Cyanophyceae</taxon>
        <taxon>Nostocales</taxon>
        <taxon>Nostocaceae</taxon>
        <taxon>Anabaena</taxon>
    </lineage>
</organism>
<protein>
    <submittedName>
        <fullName evidence="1">Uncharacterized protein</fullName>
    </submittedName>
</protein>
<name>A0ABR8FMJ9_9NOST</name>
<accession>A0ABR8FMJ9</accession>
<dbReference type="InterPro" id="IPR026988">
    <property type="entry name" value="YaaC-like"/>
</dbReference>
<evidence type="ECO:0000313" key="2">
    <source>
        <dbReference type="Proteomes" id="UP000640531"/>
    </source>
</evidence>
<evidence type="ECO:0000313" key="1">
    <source>
        <dbReference type="EMBL" id="MBD2571056.1"/>
    </source>
</evidence>
<reference evidence="1 2" key="1">
    <citation type="journal article" date="2020" name="ISME J.">
        <title>Comparative genomics reveals insights into cyanobacterial evolution and habitat adaptation.</title>
        <authorList>
            <person name="Chen M.Y."/>
            <person name="Teng W.K."/>
            <person name="Zhao L."/>
            <person name="Hu C.X."/>
            <person name="Zhou Y.K."/>
            <person name="Han B.P."/>
            <person name="Song L.R."/>
            <person name="Shu W.S."/>
        </authorList>
    </citation>
    <scope>NUCLEOTIDE SEQUENCE [LARGE SCALE GENOMIC DNA]</scope>
    <source>
        <strain evidence="1 2">FACHB-196</strain>
    </source>
</reference>
<dbReference type="Pfam" id="PF14175">
    <property type="entry name" value="YaaC"/>
    <property type="match status" value="1"/>
</dbReference>
<dbReference type="RefSeq" id="WP_190720098.1">
    <property type="nucleotide sequence ID" value="NZ_JACJST010000035.1"/>
</dbReference>
<keyword evidence="2" id="KW-1185">Reference proteome</keyword>
<proteinExistence type="predicted"/>
<dbReference type="Proteomes" id="UP000640531">
    <property type="component" value="Unassembled WGS sequence"/>
</dbReference>
<sequence>MINSYKDITSENPIKEVWKFLKYFQDVEFSRTQHCRIQKISDNEYKQRKSNINKQAKQIGYCIRQAEQYFEAASQVSLATRPILLYYGAVSLSQALILLKKDGDYSFDALRNKDKHNHHGLELSKSFKSQNINTLSTLSVESFFRLLECKCYFNSNQGGIAWGNFPLFYESLVPAAIRLNTYKTFRERIVPLQSTYPLTCSSLRPLQKNNGGLTINEMPIDEVPIDDKTRFNLLSIIKNIPELYHMLTQLKIKPNLCEGSLHLHSTDFMKEKENKRVSKSIAELLFFINNIETTQQEMLNLIYQNKSNHNISIKRMNLI</sequence>
<comment type="caution">
    <text evidence="1">The sequence shown here is derived from an EMBL/GenBank/DDBJ whole genome shotgun (WGS) entry which is preliminary data.</text>
</comment>
<gene>
    <name evidence="1" type="ORF">H6G59_24810</name>
</gene>